<protein>
    <submittedName>
        <fullName evidence="2">Putative primase</fullName>
    </submittedName>
</protein>
<accession>A0A6M3KFF3</accession>
<dbReference type="EMBL" id="MT142417">
    <property type="protein sequence ID" value="QJA80331.1"/>
    <property type="molecule type" value="Genomic_DNA"/>
</dbReference>
<dbReference type="EMBL" id="MT141498">
    <property type="protein sequence ID" value="QJA63477.1"/>
    <property type="molecule type" value="Genomic_DNA"/>
</dbReference>
<evidence type="ECO:0000313" key="2">
    <source>
        <dbReference type="EMBL" id="QJA80331.1"/>
    </source>
</evidence>
<reference evidence="2" key="1">
    <citation type="submission" date="2020-03" db="EMBL/GenBank/DDBJ databases">
        <title>The deep terrestrial virosphere.</title>
        <authorList>
            <person name="Holmfeldt K."/>
            <person name="Nilsson E."/>
            <person name="Simone D."/>
            <person name="Lopez-Fernandez M."/>
            <person name="Wu X."/>
            <person name="de Brujin I."/>
            <person name="Lundin D."/>
            <person name="Andersson A."/>
            <person name="Bertilsson S."/>
            <person name="Dopson M."/>
        </authorList>
    </citation>
    <scope>NUCLEOTIDE SEQUENCE</scope>
    <source>
        <strain evidence="2">MM415A00745</strain>
        <strain evidence="1">MM415B00626</strain>
    </source>
</reference>
<organism evidence="2">
    <name type="scientific">viral metagenome</name>
    <dbReference type="NCBI Taxonomy" id="1070528"/>
    <lineage>
        <taxon>unclassified sequences</taxon>
        <taxon>metagenomes</taxon>
        <taxon>organismal metagenomes</taxon>
    </lineage>
</organism>
<sequence length="393" mass="44902">MTRAITNESWISAYLRYTLGQESPELFHKWTAISILASTLKRNVFFDQGFYVIYPNLYIGIIGPSAKVKKTTAVNIGINLWKDAISDAELMSKKITPWAIYERMGILTTKIGSACATIYSPEMKNFISTSYKEDIVTLLTAYYDCPDNEDYETKGGGITPIKNVCLNVIACSTPEWLVTGISGSEIGGGYTGRWLFAYRNKSDRNSPCPEDVVTPEWEELKLKLAIDLFNISTIQGQFKFTSSAKMFWKSWYRTREKEWKDERLFGYYGRKPATILKLSMIIAISEPTFNRFEVTIKHLQAAFSLLSELEQDMGNAFSGVTFSESTKMLDRVFRQIINEFSKTGQKVKFSKLARMNQHFVNSPELETILDSLTKMDNIEYGTDNKGKRVYWPI</sequence>
<proteinExistence type="predicted"/>
<gene>
    <name evidence="2" type="ORF">MM415A00745_0010</name>
    <name evidence="1" type="ORF">MM415B00626_0010</name>
</gene>
<evidence type="ECO:0000313" key="1">
    <source>
        <dbReference type="EMBL" id="QJA63477.1"/>
    </source>
</evidence>
<name>A0A6M3KFF3_9ZZZZ</name>
<dbReference type="AlphaFoldDB" id="A0A6M3KFF3"/>